<gene>
    <name evidence="15" type="primary">cdd</name>
    <name evidence="15" type="ORF">DNF11_1770</name>
</gene>
<dbReference type="InterPro" id="IPR006262">
    <property type="entry name" value="Cyt_deam_tetra"/>
</dbReference>
<organism evidence="15 16">
    <name type="scientific">Malassezia restricta (strain ATCC 96810 / NBRC 103918 / CBS 7877)</name>
    <name type="common">Seborrheic dermatitis infection agent</name>
    <dbReference type="NCBI Taxonomy" id="425264"/>
    <lineage>
        <taxon>Eukaryota</taxon>
        <taxon>Fungi</taxon>
        <taxon>Dikarya</taxon>
        <taxon>Basidiomycota</taxon>
        <taxon>Ustilaginomycotina</taxon>
        <taxon>Malasseziomycetes</taxon>
        <taxon>Malasseziales</taxon>
        <taxon>Malasseziaceae</taxon>
        <taxon>Malassezia</taxon>
    </lineage>
</organism>
<feature type="domain" description="CMP/dCMP-type deaminase" evidence="14">
    <location>
        <begin position="2"/>
        <end position="137"/>
    </location>
</feature>
<dbReference type="CDD" id="cd01283">
    <property type="entry name" value="cytidine_deaminase"/>
    <property type="match status" value="1"/>
</dbReference>
<evidence type="ECO:0000256" key="6">
    <source>
        <dbReference type="ARBA" id="ARBA00022801"/>
    </source>
</evidence>
<comment type="similarity">
    <text evidence="3 13">Belongs to the cytidine and deoxycytidylate deaminase family.</text>
</comment>
<keyword evidence="16" id="KW-1185">Reference proteome</keyword>
<evidence type="ECO:0000256" key="3">
    <source>
        <dbReference type="ARBA" id="ARBA00006576"/>
    </source>
</evidence>
<dbReference type="OrthoDB" id="414540at2759"/>
<dbReference type="GO" id="GO:0004126">
    <property type="term" value="F:cytidine deaminase activity"/>
    <property type="evidence" value="ECO:0007669"/>
    <property type="project" value="UniProtKB-UniRule"/>
</dbReference>
<feature type="active site" description="Proton donor" evidence="10">
    <location>
        <position position="56"/>
    </location>
</feature>
<feature type="binding site" evidence="12">
    <location>
        <position position="54"/>
    </location>
    <ligand>
        <name>Zn(2+)</name>
        <dbReference type="ChEBI" id="CHEBI:29105"/>
        <note>catalytic</note>
    </ligand>
</feature>
<evidence type="ECO:0000313" key="15">
    <source>
        <dbReference type="EMBL" id="AYO42720.1"/>
    </source>
</evidence>
<evidence type="ECO:0000256" key="1">
    <source>
        <dbReference type="ARBA" id="ARBA00001947"/>
    </source>
</evidence>
<dbReference type="GO" id="GO:0055086">
    <property type="term" value="P:nucleobase-containing small molecule metabolic process"/>
    <property type="evidence" value="ECO:0007669"/>
    <property type="project" value="UniProtKB-ARBA"/>
</dbReference>
<dbReference type="NCBIfam" id="NF004064">
    <property type="entry name" value="PRK05578.1"/>
    <property type="match status" value="1"/>
</dbReference>
<evidence type="ECO:0000256" key="10">
    <source>
        <dbReference type="PIRSR" id="PIRSR606262-1"/>
    </source>
</evidence>
<dbReference type="EC" id="3.5.4.5" evidence="4 13"/>
<protein>
    <recommendedName>
        <fullName evidence="4 13">Cytidine deaminase</fullName>
        <ecNumber evidence="4 13">3.5.4.5</ecNumber>
    </recommendedName>
    <alternativeName>
        <fullName evidence="8 13">Cytidine aminohydrolase</fullName>
    </alternativeName>
</protein>
<dbReference type="Proteomes" id="UP000269793">
    <property type="component" value="Chromosome III"/>
</dbReference>
<evidence type="ECO:0000256" key="7">
    <source>
        <dbReference type="ARBA" id="ARBA00022833"/>
    </source>
</evidence>
<proteinExistence type="inferred from homology"/>
<dbReference type="PANTHER" id="PTHR11644:SF2">
    <property type="entry name" value="CYTIDINE DEAMINASE"/>
    <property type="match status" value="1"/>
</dbReference>
<dbReference type="InterPro" id="IPR016193">
    <property type="entry name" value="Cytidine_deaminase-like"/>
</dbReference>
<evidence type="ECO:0000256" key="4">
    <source>
        <dbReference type="ARBA" id="ARBA00012783"/>
    </source>
</evidence>
<comment type="function">
    <text evidence="2 13">This enzyme scavenges exogenous and endogenous cytidine and 2'-deoxycytidine for UMP synthesis.</text>
</comment>
<comment type="cofactor">
    <cofactor evidence="1 12 13">
        <name>Zn(2+)</name>
        <dbReference type="ChEBI" id="CHEBI:29105"/>
    </cofactor>
</comment>
<dbReference type="GO" id="GO:0008270">
    <property type="term" value="F:zinc ion binding"/>
    <property type="evidence" value="ECO:0007669"/>
    <property type="project" value="UniProtKB-UniRule"/>
</dbReference>
<dbReference type="EMBL" id="CP033150">
    <property type="protein sequence ID" value="AYO42720.1"/>
    <property type="molecule type" value="Genomic_DNA"/>
</dbReference>
<dbReference type="PROSITE" id="PS00903">
    <property type="entry name" value="CYT_DCMP_DEAMINASES_1"/>
    <property type="match status" value="1"/>
</dbReference>
<dbReference type="Pfam" id="PF00383">
    <property type="entry name" value="dCMP_cyt_deam_1"/>
    <property type="match status" value="1"/>
</dbReference>
<dbReference type="AlphaFoldDB" id="A0A3G2S449"/>
<dbReference type="GO" id="GO:0005829">
    <property type="term" value="C:cytosol"/>
    <property type="evidence" value="ECO:0007669"/>
    <property type="project" value="TreeGrafter"/>
</dbReference>
<evidence type="ECO:0000256" key="5">
    <source>
        <dbReference type="ARBA" id="ARBA00022723"/>
    </source>
</evidence>
<dbReference type="SUPFAM" id="SSF53927">
    <property type="entry name" value="Cytidine deaminase-like"/>
    <property type="match status" value="1"/>
</dbReference>
<sequence length="140" mass="15241">MTDGTPLLEAASQAKELSYSPYSTFRVGCAALLEDGTIVQGANIENASYSVAVCAERSTLLRIKLDTRWRGQRILAMAVSSDIPNAPCTPCGVCRQAMREFCEMSMPVYFPTGQWRPGEQVLSLTLEQLLPSSFGPEALC</sequence>
<name>A0A3G2S449_MALR7</name>
<feature type="binding site" evidence="12">
    <location>
        <position position="91"/>
    </location>
    <ligand>
        <name>Zn(2+)</name>
        <dbReference type="ChEBI" id="CHEBI:29105"/>
        <note>catalytic</note>
    </ligand>
</feature>
<dbReference type="GO" id="GO:0042802">
    <property type="term" value="F:identical protein binding"/>
    <property type="evidence" value="ECO:0007669"/>
    <property type="project" value="UniProtKB-ARBA"/>
</dbReference>
<dbReference type="InterPro" id="IPR050202">
    <property type="entry name" value="Cyt/Deoxycyt_deaminase"/>
</dbReference>
<dbReference type="GO" id="GO:0072527">
    <property type="term" value="P:pyrimidine-containing compound metabolic process"/>
    <property type="evidence" value="ECO:0007669"/>
    <property type="project" value="UniProtKB-ARBA"/>
</dbReference>
<feature type="binding site" evidence="11">
    <location>
        <begin position="43"/>
        <end position="49"/>
    </location>
    <ligand>
        <name>substrate</name>
    </ligand>
</feature>
<comment type="catalytic activity">
    <reaction evidence="13">
        <text>2'-deoxycytidine + H2O + H(+) = 2'-deoxyuridine + NH4(+)</text>
        <dbReference type="Rhea" id="RHEA:13433"/>
        <dbReference type="ChEBI" id="CHEBI:15377"/>
        <dbReference type="ChEBI" id="CHEBI:15378"/>
        <dbReference type="ChEBI" id="CHEBI:15698"/>
        <dbReference type="ChEBI" id="CHEBI:16450"/>
        <dbReference type="ChEBI" id="CHEBI:28938"/>
        <dbReference type="EC" id="3.5.4.5"/>
    </reaction>
</comment>
<evidence type="ECO:0000256" key="2">
    <source>
        <dbReference type="ARBA" id="ARBA00003949"/>
    </source>
</evidence>
<dbReference type="InterPro" id="IPR016192">
    <property type="entry name" value="APOBEC/CMP_deaminase_Zn-bd"/>
</dbReference>
<keyword evidence="6 13" id="KW-0378">Hydrolase</keyword>
<keyword evidence="7 12" id="KW-0862">Zinc</keyword>
<dbReference type="NCBIfam" id="TIGR01354">
    <property type="entry name" value="cyt_deam_tetra"/>
    <property type="match status" value="1"/>
</dbReference>
<evidence type="ECO:0000256" key="9">
    <source>
        <dbReference type="ARBA" id="ARBA00049558"/>
    </source>
</evidence>
<evidence type="ECO:0000256" key="13">
    <source>
        <dbReference type="RuleBase" id="RU364006"/>
    </source>
</evidence>
<dbReference type="Gene3D" id="3.40.140.10">
    <property type="entry name" value="Cytidine Deaminase, domain 2"/>
    <property type="match status" value="1"/>
</dbReference>
<dbReference type="VEuPathDB" id="FungiDB:DNF11_1770"/>
<evidence type="ECO:0000259" key="14">
    <source>
        <dbReference type="PROSITE" id="PS51747"/>
    </source>
</evidence>
<dbReference type="InterPro" id="IPR002125">
    <property type="entry name" value="CMP_dCMP_dom"/>
</dbReference>
<dbReference type="STRING" id="425264.A0A3G2S449"/>
<evidence type="ECO:0000256" key="11">
    <source>
        <dbReference type="PIRSR" id="PIRSR606262-2"/>
    </source>
</evidence>
<evidence type="ECO:0000256" key="12">
    <source>
        <dbReference type="PIRSR" id="PIRSR606262-3"/>
    </source>
</evidence>
<evidence type="ECO:0000313" key="16">
    <source>
        <dbReference type="Proteomes" id="UP000269793"/>
    </source>
</evidence>
<keyword evidence="5 12" id="KW-0479">Metal-binding</keyword>
<accession>A0A3G2S449</accession>
<dbReference type="PANTHER" id="PTHR11644">
    <property type="entry name" value="CYTIDINE DEAMINASE"/>
    <property type="match status" value="1"/>
</dbReference>
<evidence type="ECO:0000256" key="8">
    <source>
        <dbReference type="ARBA" id="ARBA00032005"/>
    </source>
</evidence>
<feature type="binding site" evidence="12">
    <location>
        <position position="94"/>
    </location>
    <ligand>
        <name>Zn(2+)</name>
        <dbReference type="ChEBI" id="CHEBI:29105"/>
        <note>catalytic</note>
    </ligand>
</feature>
<comment type="catalytic activity">
    <reaction evidence="9 13">
        <text>cytidine + H2O + H(+) = uridine + NH4(+)</text>
        <dbReference type="Rhea" id="RHEA:16069"/>
        <dbReference type="ChEBI" id="CHEBI:15377"/>
        <dbReference type="ChEBI" id="CHEBI:15378"/>
        <dbReference type="ChEBI" id="CHEBI:16704"/>
        <dbReference type="ChEBI" id="CHEBI:17562"/>
        <dbReference type="ChEBI" id="CHEBI:28938"/>
        <dbReference type="EC" id="3.5.4.5"/>
    </reaction>
</comment>
<dbReference type="PROSITE" id="PS51747">
    <property type="entry name" value="CYT_DCMP_DEAMINASES_2"/>
    <property type="match status" value="1"/>
</dbReference>
<reference evidence="15 16" key="1">
    <citation type="submission" date="2018-10" db="EMBL/GenBank/DDBJ databases">
        <title>Complete genome sequence of Malassezia restricta CBS 7877.</title>
        <authorList>
            <person name="Morand S.C."/>
            <person name="Bertignac M."/>
            <person name="Iltis A."/>
            <person name="Kolder I."/>
            <person name="Pirovano W."/>
            <person name="Jourdain R."/>
            <person name="Clavaud C."/>
        </authorList>
    </citation>
    <scope>NUCLEOTIDE SEQUENCE [LARGE SCALE GENOMIC DNA]</scope>
    <source>
        <strain evidence="15 16">CBS 7877</strain>
    </source>
</reference>